<name>A0ABP3ZKD6_9PSEU</name>
<evidence type="ECO:0000259" key="2">
    <source>
        <dbReference type="Pfam" id="PF23636"/>
    </source>
</evidence>
<evidence type="ECO:0000313" key="4">
    <source>
        <dbReference type="Proteomes" id="UP001499967"/>
    </source>
</evidence>
<feature type="transmembrane region" description="Helical" evidence="1">
    <location>
        <begin position="117"/>
        <end position="136"/>
    </location>
</feature>
<proteinExistence type="predicted"/>
<keyword evidence="1" id="KW-0472">Membrane</keyword>
<feature type="transmembrane region" description="Helical" evidence="1">
    <location>
        <begin position="68"/>
        <end position="87"/>
    </location>
</feature>
<feature type="transmembrane region" description="Helical" evidence="1">
    <location>
        <begin position="92"/>
        <end position="111"/>
    </location>
</feature>
<dbReference type="Pfam" id="PF23636">
    <property type="entry name" value="DUF7144"/>
    <property type="match status" value="1"/>
</dbReference>
<feature type="transmembrane region" description="Helical" evidence="1">
    <location>
        <begin position="21"/>
        <end position="48"/>
    </location>
</feature>
<dbReference type="Proteomes" id="UP001499967">
    <property type="component" value="Unassembled WGS sequence"/>
</dbReference>
<accession>A0ABP3ZKD6</accession>
<keyword evidence="1" id="KW-0812">Transmembrane</keyword>
<dbReference type="RefSeq" id="WP_343938363.1">
    <property type="nucleotide sequence ID" value="NZ_BAAAHP010000012.1"/>
</dbReference>
<comment type="caution">
    <text evidence="3">The sequence shown here is derived from an EMBL/GenBank/DDBJ whole genome shotgun (WGS) entry which is preliminary data.</text>
</comment>
<dbReference type="EMBL" id="BAAAHP010000012">
    <property type="protein sequence ID" value="GAA0921702.1"/>
    <property type="molecule type" value="Genomic_DNA"/>
</dbReference>
<keyword evidence="1" id="KW-1133">Transmembrane helix</keyword>
<evidence type="ECO:0000256" key="1">
    <source>
        <dbReference type="SAM" id="Phobius"/>
    </source>
</evidence>
<protein>
    <recommendedName>
        <fullName evidence="2">DUF7144 domain-containing protein</fullName>
    </recommendedName>
</protein>
<keyword evidence="4" id="KW-1185">Reference proteome</keyword>
<dbReference type="InterPro" id="IPR055568">
    <property type="entry name" value="DUF7144"/>
</dbReference>
<reference evidence="4" key="1">
    <citation type="journal article" date="2019" name="Int. J. Syst. Evol. Microbiol.">
        <title>The Global Catalogue of Microorganisms (GCM) 10K type strain sequencing project: providing services to taxonomists for standard genome sequencing and annotation.</title>
        <authorList>
            <consortium name="The Broad Institute Genomics Platform"/>
            <consortium name="The Broad Institute Genome Sequencing Center for Infectious Disease"/>
            <person name="Wu L."/>
            <person name="Ma J."/>
        </authorList>
    </citation>
    <scope>NUCLEOTIDE SEQUENCE [LARGE SCALE GENOMIC DNA]</scope>
    <source>
        <strain evidence="4">JCM 11117</strain>
    </source>
</reference>
<feature type="domain" description="DUF7144" evidence="2">
    <location>
        <begin position="25"/>
        <end position="137"/>
    </location>
</feature>
<evidence type="ECO:0000313" key="3">
    <source>
        <dbReference type="EMBL" id="GAA0921702.1"/>
    </source>
</evidence>
<gene>
    <name evidence="3" type="ORF">GCM10009559_04770</name>
</gene>
<sequence length="141" mass="14887">MSTIHPQPADRTTVAASGPWVTGLALFAGILMIVVGIYHALGGIAAIIGDQLYVTTPDYTYTLDITSWGWIHLVLGAVIAVVGVGVVTGQAWARAVGVLVAALSMVANFMFVPYYPIWSVLMIALCVAVIWALAVWNPSTS</sequence>
<organism evidence="3 4">
    <name type="scientific">Pseudonocardia zijingensis</name>
    <dbReference type="NCBI Taxonomy" id="153376"/>
    <lineage>
        <taxon>Bacteria</taxon>
        <taxon>Bacillati</taxon>
        <taxon>Actinomycetota</taxon>
        <taxon>Actinomycetes</taxon>
        <taxon>Pseudonocardiales</taxon>
        <taxon>Pseudonocardiaceae</taxon>
        <taxon>Pseudonocardia</taxon>
    </lineage>
</organism>